<dbReference type="AlphaFoldDB" id="A0A3P3YD57"/>
<dbReference type="CDD" id="cd19511">
    <property type="entry name" value="RecA-like_CDC48_r2-like"/>
    <property type="match status" value="1"/>
</dbReference>
<protein>
    <recommendedName>
        <fullName evidence="6">AAA+ ATPase domain-containing protein</fullName>
    </recommendedName>
</protein>
<proteinExistence type="inferred from homology"/>
<keyword evidence="7" id="KW-0496">Mitochondrion</keyword>
<dbReference type="InterPro" id="IPR003593">
    <property type="entry name" value="AAA+_ATPase"/>
</dbReference>
<evidence type="ECO:0000256" key="2">
    <source>
        <dbReference type="ARBA" id="ARBA00022737"/>
    </source>
</evidence>
<dbReference type="Pfam" id="PF00004">
    <property type="entry name" value="AAA"/>
    <property type="match status" value="2"/>
</dbReference>
<evidence type="ECO:0000313" key="8">
    <source>
        <dbReference type="Proteomes" id="UP000290189"/>
    </source>
</evidence>
<evidence type="ECO:0000256" key="5">
    <source>
        <dbReference type="SAM" id="MobiDB-lite"/>
    </source>
</evidence>
<dbReference type="InterPro" id="IPR003959">
    <property type="entry name" value="ATPase_AAA_core"/>
</dbReference>
<feature type="region of interest" description="Disordered" evidence="5">
    <location>
        <begin position="711"/>
        <end position="736"/>
    </location>
</feature>
<evidence type="ECO:0000256" key="4">
    <source>
        <dbReference type="ARBA" id="ARBA00022840"/>
    </source>
</evidence>
<organism evidence="7 8">
    <name type="scientific">Plasmodiophora brassicae</name>
    <name type="common">Clubroot disease agent</name>
    <dbReference type="NCBI Taxonomy" id="37360"/>
    <lineage>
        <taxon>Eukaryota</taxon>
        <taxon>Sar</taxon>
        <taxon>Rhizaria</taxon>
        <taxon>Endomyxa</taxon>
        <taxon>Phytomyxea</taxon>
        <taxon>Plasmodiophorida</taxon>
        <taxon>Plasmodiophoridae</taxon>
        <taxon>Plasmodiophora</taxon>
    </lineage>
</organism>
<name>A0A3P3YD57_PLABS</name>
<keyword evidence="4" id="KW-0067">ATP-binding</keyword>
<dbReference type="Gene3D" id="1.10.8.60">
    <property type="match status" value="2"/>
</dbReference>
<dbReference type="SUPFAM" id="SSF52540">
    <property type="entry name" value="P-loop containing nucleoside triphosphate hydrolases"/>
    <property type="match status" value="2"/>
</dbReference>
<dbReference type="GO" id="GO:0003723">
    <property type="term" value="F:RNA binding"/>
    <property type="evidence" value="ECO:0007669"/>
    <property type="project" value="TreeGrafter"/>
</dbReference>
<gene>
    <name evidence="7" type="ORF">PLBR_LOCUS5297</name>
</gene>
<keyword evidence="2" id="KW-0677">Repeat</keyword>
<dbReference type="FunFam" id="3.40.50.300:FF:000365">
    <property type="entry name" value="Ribosome biogenesis ATPase RIX7"/>
    <property type="match status" value="1"/>
</dbReference>
<evidence type="ECO:0000256" key="1">
    <source>
        <dbReference type="ARBA" id="ARBA00006914"/>
    </source>
</evidence>
<dbReference type="PANTHER" id="PTHR23077:SF171">
    <property type="entry name" value="NUCLEAR VALOSIN-CONTAINING PROTEIN-LIKE"/>
    <property type="match status" value="1"/>
</dbReference>
<dbReference type="PANTHER" id="PTHR23077">
    <property type="entry name" value="AAA-FAMILY ATPASE"/>
    <property type="match status" value="1"/>
</dbReference>
<comment type="similarity">
    <text evidence="1">Belongs to the AAA ATPase family.</text>
</comment>
<dbReference type="FunFam" id="3.40.50.300:FF:000018">
    <property type="entry name" value="Cell division control 48"/>
    <property type="match status" value="1"/>
</dbReference>
<accession>A0A3P3YD57</accession>
<reference evidence="7 8" key="1">
    <citation type="submission" date="2018-03" db="EMBL/GenBank/DDBJ databases">
        <authorList>
            <person name="Fogelqvist J."/>
        </authorList>
    </citation>
    <scope>NUCLEOTIDE SEQUENCE [LARGE SCALE GENOMIC DNA]</scope>
</reference>
<evidence type="ECO:0000256" key="3">
    <source>
        <dbReference type="ARBA" id="ARBA00022741"/>
    </source>
</evidence>
<dbReference type="GO" id="GO:0016887">
    <property type="term" value="F:ATP hydrolysis activity"/>
    <property type="evidence" value="ECO:0007669"/>
    <property type="project" value="InterPro"/>
</dbReference>
<dbReference type="InterPro" id="IPR050168">
    <property type="entry name" value="AAA_ATPase_domain"/>
</dbReference>
<dbReference type="GO" id="GO:0042254">
    <property type="term" value="P:ribosome biogenesis"/>
    <property type="evidence" value="ECO:0007669"/>
    <property type="project" value="TreeGrafter"/>
</dbReference>
<feature type="domain" description="AAA+ ATPase" evidence="6">
    <location>
        <begin position="465"/>
        <end position="604"/>
    </location>
</feature>
<dbReference type="InterPro" id="IPR027417">
    <property type="entry name" value="P-loop_NTPase"/>
</dbReference>
<dbReference type="GO" id="GO:0005524">
    <property type="term" value="F:ATP binding"/>
    <property type="evidence" value="ECO:0007669"/>
    <property type="project" value="UniProtKB-KW"/>
</dbReference>
<dbReference type="InterPro" id="IPR003960">
    <property type="entry name" value="ATPase_AAA_CS"/>
</dbReference>
<dbReference type="EMBL" id="OVEO01000009">
    <property type="protein sequence ID" value="SPQ98082.1"/>
    <property type="molecule type" value="Genomic_DNA"/>
</dbReference>
<evidence type="ECO:0000313" key="7">
    <source>
        <dbReference type="EMBL" id="SPQ98082.1"/>
    </source>
</evidence>
<dbReference type="Gene3D" id="3.40.50.300">
    <property type="entry name" value="P-loop containing nucleotide triphosphate hydrolases"/>
    <property type="match status" value="2"/>
</dbReference>
<feature type="domain" description="AAA+ ATPase" evidence="6">
    <location>
        <begin position="180"/>
        <end position="318"/>
    </location>
</feature>
<sequence length="736" mass="78639">MVRHRSDRRGRLEGELYARVAEWFEVAQEDAANDDSPSPTCDDAIAYLCERFPAYARLKPAPFSKAVADVWNTLTGNTGGKRALSDDAQDDCAMLDVVDPVDYRDTNAVNASMRSVYGKAASGRKRAKVASPAAAASYVVQSASSYADVGGLDDVLQQLREIVEPALLHPEIFEHLGIRPPSGVLLHGPPGTGKTLLAHAIAGELDVPFLSVSGPELVAGVSGESESKIRALFGEAARLAPCVVFIDEVDSITPKRDQVGKDMERRIVAQLLTSMATLSASSTRPVIVIGATNRPDALDSALRRAGRFDREIAIGIPNDAARFGILRVLTAPMRLADAVDLQALARRTAGYVGADLASLCKEAALVAVTRVFGDQVPRADASDSLRAQRAPLTDEQLAGLAISASDFESALAVVQPSAKREGFATTPDVTWDDIGALDRLRDDLRLAIVLPITRPALFASFALDVATGVLLYGPPGCGKTLVAKAVANDSGASFISIKGPELLNKFVGESERAVRQVFERARASAPSVIFFDELDALCPRRGTGRSSGEGVSERVVNTLLTEMDGLDTRRNVFVVAATNRPDMIDPAMLRPGRLDKILYVPLPSASDRAAILSRHLRRVPLDANVNVADIAADARCDGFSGADLASLAREASLCALKAYLSVHPDVDRFDGTAVVARAHFDDALDRIQPSVSEGSRRRYDRMQQVLRRSRAELHTTDDGKPAAAAAAAAADDDHQL</sequence>
<dbReference type="SMART" id="SM00382">
    <property type="entry name" value="AAA"/>
    <property type="match status" value="2"/>
</dbReference>
<dbReference type="Proteomes" id="UP000290189">
    <property type="component" value="Unassembled WGS sequence"/>
</dbReference>
<feature type="compositionally biased region" description="Basic and acidic residues" evidence="5">
    <location>
        <begin position="711"/>
        <end position="720"/>
    </location>
</feature>
<dbReference type="GO" id="GO:0005634">
    <property type="term" value="C:nucleus"/>
    <property type="evidence" value="ECO:0007669"/>
    <property type="project" value="TreeGrafter"/>
</dbReference>
<dbReference type="Pfam" id="PF17862">
    <property type="entry name" value="AAA_lid_3"/>
    <property type="match status" value="2"/>
</dbReference>
<keyword evidence="3" id="KW-0547">Nucleotide-binding</keyword>
<dbReference type="InterPro" id="IPR041569">
    <property type="entry name" value="AAA_lid_3"/>
</dbReference>
<dbReference type="PROSITE" id="PS00674">
    <property type="entry name" value="AAA"/>
    <property type="match status" value="1"/>
</dbReference>
<geneLocation type="mitochondrion" evidence="7"/>
<evidence type="ECO:0000259" key="6">
    <source>
        <dbReference type="SMART" id="SM00382"/>
    </source>
</evidence>
<dbReference type="GO" id="GO:1990275">
    <property type="term" value="F:preribosome binding"/>
    <property type="evidence" value="ECO:0007669"/>
    <property type="project" value="TreeGrafter"/>
</dbReference>